<dbReference type="EMBL" id="AP025315">
    <property type="protein sequence ID" value="BDD11414.1"/>
    <property type="molecule type" value="Genomic_DNA"/>
</dbReference>
<dbReference type="AlphaFoldDB" id="A0AAU9CGV0"/>
<keyword evidence="2" id="KW-1185">Reference proteome</keyword>
<protein>
    <submittedName>
        <fullName evidence="1">Uncharacterized protein</fullName>
    </submittedName>
</protein>
<accession>A0AAU9CGV0</accession>
<sequence length="124" mass="14295">MRNGLSYIFLFLYSMAMLRPLAPYIEFELRKDYIREFLCINKEKPITICGGQCYLGKQIERQSESETAEASLSLNIKDYPLALLLEGETLPKAEIGVDKFYPKYTEPAYSEPLSDFLKPPQNLI</sequence>
<reference evidence="1 2" key="1">
    <citation type="submission" date="2021-12" db="EMBL/GenBank/DDBJ databases">
        <title>Genome sequencing of bacteria with rrn-lacking chromosome and rrn-plasmid.</title>
        <authorList>
            <person name="Anda M."/>
            <person name="Iwasaki W."/>
        </authorList>
    </citation>
    <scope>NUCLEOTIDE SEQUENCE [LARGE SCALE GENOMIC DNA]</scope>
    <source>
        <strain evidence="1 2">DSM 100852</strain>
        <plasmid evidence="1 2">pFA1</plasmid>
    </source>
</reference>
<dbReference type="KEGG" id="fax:FUAX_38460"/>
<keyword evidence="1" id="KW-0614">Plasmid</keyword>
<proteinExistence type="predicted"/>
<gene>
    <name evidence="1" type="ORF">FUAX_38460</name>
</gene>
<name>A0AAU9CGV0_9BACT</name>
<evidence type="ECO:0000313" key="1">
    <source>
        <dbReference type="EMBL" id="BDD11414.1"/>
    </source>
</evidence>
<dbReference type="Proteomes" id="UP001348817">
    <property type="component" value="Plasmid pFA1"/>
</dbReference>
<evidence type="ECO:0000313" key="2">
    <source>
        <dbReference type="Proteomes" id="UP001348817"/>
    </source>
</evidence>
<geneLocation type="plasmid" evidence="1 2">
    <name>pFA1</name>
</geneLocation>
<organism evidence="1 2">
    <name type="scientific">Fulvitalea axinellae</name>
    <dbReference type="NCBI Taxonomy" id="1182444"/>
    <lineage>
        <taxon>Bacteria</taxon>
        <taxon>Pseudomonadati</taxon>
        <taxon>Bacteroidota</taxon>
        <taxon>Cytophagia</taxon>
        <taxon>Cytophagales</taxon>
        <taxon>Persicobacteraceae</taxon>
        <taxon>Fulvitalea</taxon>
    </lineage>
</organism>